<dbReference type="Proteomes" id="UP000507470">
    <property type="component" value="Unassembled WGS sequence"/>
</dbReference>
<proteinExistence type="predicted"/>
<gene>
    <name evidence="1" type="ORF">MCOR_23993</name>
</gene>
<reference evidence="1 2" key="1">
    <citation type="submission" date="2020-06" db="EMBL/GenBank/DDBJ databases">
        <authorList>
            <person name="Li R."/>
            <person name="Bekaert M."/>
        </authorList>
    </citation>
    <scope>NUCLEOTIDE SEQUENCE [LARGE SCALE GENOMIC DNA]</scope>
    <source>
        <strain evidence="2">wild</strain>
    </source>
</reference>
<organism evidence="1 2">
    <name type="scientific">Mytilus coruscus</name>
    <name type="common">Sea mussel</name>
    <dbReference type="NCBI Taxonomy" id="42192"/>
    <lineage>
        <taxon>Eukaryota</taxon>
        <taxon>Metazoa</taxon>
        <taxon>Spiralia</taxon>
        <taxon>Lophotrochozoa</taxon>
        <taxon>Mollusca</taxon>
        <taxon>Bivalvia</taxon>
        <taxon>Autobranchia</taxon>
        <taxon>Pteriomorphia</taxon>
        <taxon>Mytilida</taxon>
        <taxon>Mytiloidea</taxon>
        <taxon>Mytilidae</taxon>
        <taxon>Mytilinae</taxon>
        <taxon>Mytilus</taxon>
    </lineage>
</organism>
<dbReference type="OrthoDB" id="6191122at2759"/>
<protein>
    <submittedName>
        <fullName evidence="1">Uncharacterized protein</fullName>
    </submittedName>
</protein>
<evidence type="ECO:0000313" key="2">
    <source>
        <dbReference type="Proteomes" id="UP000507470"/>
    </source>
</evidence>
<sequence length="239" mass="27525">MYYHIYDNLVYAKAILKYYLKLKFPEKEDKMGNNMSKQMNEAVVDNDVVPSNTMELDTSGDDAHAAAISAINQILEDKHLDSGAFENYHNLSGQALKTDDWKFGISGYPNERNDDFVSLMQMKTFGDNNMPYPRKDTFEHRVWSKNKLIPPNYQVVFNSWNNIEDEQLHIDEVDKEEILKAVRKGNTKKIPDLEYDMDDPMTPSCNTEMHVRGSSCTRINNELEGEVKMSCAMASRNIC</sequence>
<name>A0A6J8BXF3_MYTCO</name>
<accession>A0A6J8BXF3</accession>
<evidence type="ECO:0000313" key="1">
    <source>
        <dbReference type="EMBL" id="CAC5388748.1"/>
    </source>
</evidence>
<keyword evidence="2" id="KW-1185">Reference proteome</keyword>
<dbReference type="EMBL" id="CACVKT020004256">
    <property type="protein sequence ID" value="CAC5388748.1"/>
    <property type="molecule type" value="Genomic_DNA"/>
</dbReference>
<dbReference type="AlphaFoldDB" id="A0A6J8BXF3"/>